<keyword evidence="4" id="KW-0805">Transcription regulation</keyword>
<dbReference type="InterPro" id="IPR036388">
    <property type="entry name" value="WH-like_DNA-bd_sf"/>
</dbReference>
<evidence type="ECO:0000256" key="3">
    <source>
        <dbReference type="ARBA" id="ARBA00022833"/>
    </source>
</evidence>
<dbReference type="GO" id="GO:0045892">
    <property type="term" value="P:negative regulation of DNA-templated transcription"/>
    <property type="evidence" value="ECO:0007669"/>
    <property type="project" value="TreeGrafter"/>
</dbReference>
<dbReference type="Proteomes" id="UP000595564">
    <property type="component" value="Chromosome"/>
</dbReference>
<dbReference type="GO" id="GO:0003700">
    <property type="term" value="F:DNA-binding transcription factor activity"/>
    <property type="evidence" value="ECO:0007669"/>
    <property type="project" value="InterPro"/>
</dbReference>
<keyword evidence="3 7" id="KW-0862">Zinc</keyword>
<dbReference type="GO" id="GO:0008270">
    <property type="term" value="F:zinc ion binding"/>
    <property type="evidence" value="ECO:0007669"/>
    <property type="project" value="TreeGrafter"/>
</dbReference>
<keyword evidence="6" id="KW-0804">Transcription</keyword>
<dbReference type="InterPro" id="IPR043135">
    <property type="entry name" value="Fur_C"/>
</dbReference>
<reference evidence="8 9" key="1">
    <citation type="journal article" date="2012" name="Extremophiles">
        <title>Thermotomaculum hydrothermale gen. nov., sp. nov., a novel heterotrophic thermophile within the phylum Acidobacteria from a deep-sea hydrothermal vent chimney in the Southern Okinawa Trough.</title>
        <authorList>
            <person name="Izumi H."/>
            <person name="Nunoura T."/>
            <person name="Miyazaki M."/>
            <person name="Mino S."/>
            <person name="Toki T."/>
            <person name="Takai K."/>
            <person name="Sako Y."/>
            <person name="Sawabe T."/>
            <person name="Nakagawa S."/>
        </authorList>
    </citation>
    <scope>NUCLEOTIDE SEQUENCE [LARGE SCALE GENOMIC DNA]</scope>
    <source>
        <strain evidence="8 9">AC55</strain>
    </source>
</reference>
<feature type="binding site" evidence="7">
    <location>
        <position position="142"/>
    </location>
    <ligand>
        <name>Zn(2+)</name>
        <dbReference type="ChEBI" id="CHEBI:29105"/>
    </ligand>
</feature>
<evidence type="ECO:0000256" key="7">
    <source>
        <dbReference type="PIRSR" id="PIRSR602481-1"/>
    </source>
</evidence>
<accession>A0A7R6PTZ1</accession>
<feature type="binding site" evidence="7">
    <location>
        <position position="106"/>
    </location>
    <ligand>
        <name>Zn(2+)</name>
        <dbReference type="ChEBI" id="CHEBI:29105"/>
    </ligand>
</feature>
<evidence type="ECO:0000256" key="6">
    <source>
        <dbReference type="ARBA" id="ARBA00023163"/>
    </source>
</evidence>
<dbReference type="EMBL" id="AP017470">
    <property type="protein sequence ID" value="BBB32622.1"/>
    <property type="molecule type" value="Genomic_DNA"/>
</dbReference>
<keyword evidence="9" id="KW-1185">Reference proteome</keyword>
<dbReference type="KEGG" id="thyd:TTHT_1085"/>
<keyword evidence="5" id="KW-0238">DNA-binding</keyword>
<dbReference type="Gene3D" id="1.10.10.10">
    <property type="entry name" value="Winged helix-like DNA-binding domain superfamily/Winged helix DNA-binding domain"/>
    <property type="match status" value="1"/>
</dbReference>
<gene>
    <name evidence="8" type="ORF">TTHT_1085</name>
</gene>
<dbReference type="GO" id="GO:1900376">
    <property type="term" value="P:regulation of secondary metabolite biosynthetic process"/>
    <property type="evidence" value="ECO:0007669"/>
    <property type="project" value="TreeGrafter"/>
</dbReference>
<proteinExistence type="inferred from homology"/>
<evidence type="ECO:0000313" key="8">
    <source>
        <dbReference type="EMBL" id="BBB32622.1"/>
    </source>
</evidence>
<organism evidence="8 9">
    <name type="scientific">Thermotomaculum hydrothermale</name>
    <dbReference type="NCBI Taxonomy" id="981385"/>
    <lineage>
        <taxon>Bacteria</taxon>
        <taxon>Pseudomonadati</taxon>
        <taxon>Acidobacteriota</taxon>
        <taxon>Holophagae</taxon>
        <taxon>Thermotomaculales</taxon>
        <taxon>Thermotomaculaceae</taxon>
        <taxon>Thermotomaculum</taxon>
    </lineage>
</organism>
<dbReference type="AlphaFoldDB" id="A0A7R6PTZ1"/>
<evidence type="ECO:0000256" key="5">
    <source>
        <dbReference type="ARBA" id="ARBA00023125"/>
    </source>
</evidence>
<evidence type="ECO:0000256" key="1">
    <source>
        <dbReference type="ARBA" id="ARBA00007957"/>
    </source>
</evidence>
<feature type="binding site" evidence="7">
    <location>
        <position position="145"/>
    </location>
    <ligand>
        <name>Zn(2+)</name>
        <dbReference type="ChEBI" id="CHEBI:29105"/>
    </ligand>
</feature>
<dbReference type="Pfam" id="PF01475">
    <property type="entry name" value="FUR"/>
    <property type="match status" value="1"/>
</dbReference>
<dbReference type="InterPro" id="IPR036390">
    <property type="entry name" value="WH_DNA-bd_sf"/>
</dbReference>
<dbReference type="PANTHER" id="PTHR33202">
    <property type="entry name" value="ZINC UPTAKE REGULATION PROTEIN"/>
    <property type="match status" value="1"/>
</dbReference>
<dbReference type="PANTHER" id="PTHR33202:SF7">
    <property type="entry name" value="FERRIC UPTAKE REGULATION PROTEIN"/>
    <property type="match status" value="1"/>
</dbReference>
<feature type="binding site" evidence="7">
    <location>
        <position position="103"/>
    </location>
    <ligand>
        <name>Zn(2+)</name>
        <dbReference type="ChEBI" id="CHEBI:29105"/>
    </ligand>
</feature>
<evidence type="ECO:0000313" key="9">
    <source>
        <dbReference type="Proteomes" id="UP000595564"/>
    </source>
</evidence>
<name>A0A7R6PTZ1_9BACT</name>
<sequence length="148" mass="17234">MNLKEYIMQTTLSNINVKDILKKANLKITPQRILILEVIKEKGHATIDDIYNQVKKQYPSISIATVYKNIHNLYEKGVLREINPQKDKAFYEITIYNHSHFICTSCHNIYDIEPCDNQIIQQCFKEIPGKISELELNVYGICENCAKK</sequence>
<dbReference type="SUPFAM" id="SSF46785">
    <property type="entry name" value="Winged helix' DNA-binding domain"/>
    <property type="match status" value="1"/>
</dbReference>
<dbReference type="InterPro" id="IPR002481">
    <property type="entry name" value="FUR"/>
</dbReference>
<dbReference type="Gene3D" id="3.30.1490.190">
    <property type="match status" value="1"/>
</dbReference>
<evidence type="ECO:0000256" key="2">
    <source>
        <dbReference type="ARBA" id="ARBA00022491"/>
    </source>
</evidence>
<comment type="similarity">
    <text evidence="1">Belongs to the Fur family.</text>
</comment>
<comment type="cofactor">
    <cofactor evidence="7">
        <name>Zn(2+)</name>
        <dbReference type="ChEBI" id="CHEBI:29105"/>
    </cofactor>
    <text evidence="7">Binds 1 zinc ion per subunit.</text>
</comment>
<protein>
    <submittedName>
        <fullName evidence="8">Fur family transcriptional regulator, peroxide stress response regulator</fullName>
    </submittedName>
</protein>
<dbReference type="GO" id="GO:0000976">
    <property type="term" value="F:transcription cis-regulatory region binding"/>
    <property type="evidence" value="ECO:0007669"/>
    <property type="project" value="TreeGrafter"/>
</dbReference>
<dbReference type="CDD" id="cd07153">
    <property type="entry name" value="Fur_like"/>
    <property type="match status" value="1"/>
</dbReference>
<evidence type="ECO:0000256" key="4">
    <source>
        <dbReference type="ARBA" id="ARBA00023015"/>
    </source>
</evidence>
<keyword evidence="2" id="KW-0678">Repressor</keyword>
<keyword evidence="7" id="KW-0479">Metal-binding</keyword>